<dbReference type="InterPro" id="IPR036397">
    <property type="entry name" value="RNaseH_sf"/>
</dbReference>
<dbReference type="PANTHER" id="PTHR12801:SF152">
    <property type="entry name" value="EXONUCLEASE DOMAIN-CONTAINING PROTEIN"/>
    <property type="match status" value="1"/>
</dbReference>
<dbReference type="SMART" id="SM00479">
    <property type="entry name" value="EXOIII"/>
    <property type="match status" value="1"/>
</dbReference>
<keyword evidence="5" id="KW-0269">Exonuclease</keyword>
<comment type="subcellular location">
    <subcellularLocation>
        <location evidence="1">Nucleus</location>
    </subcellularLocation>
</comment>
<dbReference type="OrthoDB" id="206335at2759"/>
<keyword evidence="4" id="KW-0378">Hydrolase</keyword>
<evidence type="ECO:0000259" key="8">
    <source>
        <dbReference type="SMART" id="SM00479"/>
    </source>
</evidence>
<keyword evidence="10" id="KW-1185">Reference proteome</keyword>
<dbReference type="STRING" id="137246.A0A401SC17"/>
<sequence length="1044" mass="116003">MSSDADAPASTPLNPLEKKCDQPVLPEAAYTALELEKVSKAIEVVKTEVEQQQHKLLMYESTLKCQHYNSQAPTSNTIGRISSIINVKNTLTPTMANSAFECEGQVIHLNSVTCNPVIVPNRSLNVHRPNSLTEVTEMNAIQEIPTTSSKVKNGSSVLNKYMIDCRRPCTDLEYDPLVNYSSKTKQTLKKDYIEEKQEFKMTEQSPEMKFSLANQTIKSTQLFEEEISSDDELVIDVPELPPLPQNPLAYRSCETKVSDANASTLSLIRKVRKPRVVESTGVLDMGRLDNSFARNCTAENSNEKEANVGTLQREECCDLNENSKVSNVTGDQIDMVGKHHDVSKHGSKVNVVEGLLKTDLVEGNFVPLTNANRPKLSNQKCRSLCEAAKLEVNVQKYENAEQSLINLNSLKRASDKAPLVESNVAAIKLEKYVSSSAIECNRAETTNKSKCISKLETRLTPDQQRPKMQSQDYHFGDEKQAESLQMTSDRDEESSLSDEDLSSSVSEELDFSESDPMEECLRIFNESAKQETEERKMDTEQGKSSFNKIIIPQAVPLPKQSSRNRIKMVQQEAVQLMANVKSAQVYKATVSKPSGQKRLIAKGSKPQLASSAKAVSQNSFRKRPSSRSSPSCNVSLKEQIAQDHTSKTTRTLSPLESASRVPAPQRASSKRGAKVSNTVRKQYLGFFIEEFLKTCSSRQAAVKKAMSEEKVIFERSANKFMYLNVAVHALKILKNLANQGPMSSEGAALYSALKSYVLTEGQLKENGYPRYDPENPGTALLFNGEANKYIADCECEEVCCRCGRRFSVTPDGSYISKEECSHHWGRTIRRQVSGGWDARYSCCGGSLGSVGCQLAKLHVYNQKENLNGFVKTSLKLLPLDGNPGVYAVNSELCYTKQGGSLSHVSVISANLEVVYDVFVKPDNEVIDFNTRFSGVTREDVMNAKTTRSDVHSALLTMFSADTILIGHSLDKDLLALKLIHSMVIDVSVVFPHSLGLPHKRALRNLMAEYLSHTIPDNVKGSDKASACMELMMWRVKEDVKSRKW</sequence>
<dbReference type="Proteomes" id="UP000287033">
    <property type="component" value="Unassembled WGS sequence"/>
</dbReference>
<evidence type="ECO:0000256" key="7">
    <source>
        <dbReference type="SAM" id="MobiDB-lite"/>
    </source>
</evidence>
<feature type="domain" description="Exonuclease" evidence="8">
    <location>
        <begin position="884"/>
        <end position="1040"/>
    </location>
</feature>
<comment type="caution">
    <text evidence="9">The sequence shown here is derived from an EMBL/GenBank/DDBJ whole genome shotgun (WGS) entry which is preliminary data.</text>
</comment>
<comment type="similarity">
    <text evidence="2">Belongs to the REXO1/REXO3 family.</text>
</comment>
<evidence type="ECO:0000256" key="2">
    <source>
        <dbReference type="ARBA" id="ARBA00006357"/>
    </source>
</evidence>
<name>A0A401SC17_CHIPU</name>
<dbReference type="GO" id="GO:0005634">
    <property type="term" value="C:nucleus"/>
    <property type="evidence" value="ECO:0007669"/>
    <property type="project" value="UniProtKB-SubCell"/>
</dbReference>
<gene>
    <name evidence="9" type="ORF">chiPu_0006383</name>
</gene>
<feature type="region of interest" description="Disordered" evidence="7">
    <location>
        <begin position="455"/>
        <end position="513"/>
    </location>
</feature>
<evidence type="ECO:0000256" key="4">
    <source>
        <dbReference type="ARBA" id="ARBA00022801"/>
    </source>
</evidence>
<feature type="compositionally biased region" description="Acidic residues" evidence="7">
    <location>
        <begin position="490"/>
        <end position="513"/>
    </location>
</feature>
<dbReference type="GO" id="GO:0004527">
    <property type="term" value="F:exonuclease activity"/>
    <property type="evidence" value="ECO:0007669"/>
    <property type="project" value="UniProtKB-KW"/>
</dbReference>
<accession>A0A401SC17</accession>
<dbReference type="SUPFAM" id="SSF53098">
    <property type="entry name" value="Ribonuclease H-like"/>
    <property type="match status" value="1"/>
</dbReference>
<dbReference type="AlphaFoldDB" id="A0A401SC17"/>
<protein>
    <recommendedName>
        <fullName evidence="8">Exonuclease domain-containing protein</fullName>
    </recommendedName>
</protein>
<keyword evidence="3" id="KW-0540">Nuclease</keyword>
<organism evidence="9 10">
    <name type="scientific">Chiloscyllium punctatum</name>
    <name type="common">Brownbanded bambooshark</name>
    <name type="synonym">Hemiscyllium punctatum</name>
    <dbReference type="NCBI Taxonomy" id="137246"/>
    <lineage>
        <taxon>Eukaryota</taxon>
        <taxon>Metazoa</taxon>
        <taxon>Chordata</taxon>
        <taxon>Craniata</taxon>
        <taxon>Vertebrata</taxon>
        <taxon>Chondrichthyes</taxon>
        <taxon>Elasmobranchii</taxon>
        <taxon>Galeomorphii</taxon>
        <taxon>Galeoidea</taxon>
        <taxon>Orectolobiformes</taxon>
        <taxon>Hemiscylliidae</taxon>
        <taxon>Chiloscyllium</taxon>
    </lineage>
</organism>
<dbReference type="Pfam" id="PF15870">
    <property type="entry name" value="EloA-BP1"/>
    <property type="match status" value="2"/>
</dbReference>
<evidence type="ECO:0000313" key="9">
    <source>
        <dbReference type="EMBL" id="GCC27957.1"/>
    </source>
</evidence>
<feature type="compositionally biased region" description="Polar residues" evidence="7">
    <location>
        <begin position="607"/>
        <end position="619"/>
    </location>
</feature>
<dbReference type="EMBL" id="BEZZ01000184">
    <property type="protein sequence ID" value="GCC27957.1"/>
    <property type="molecule type" value="Genomic_DNA"/>
</dbReference>
<reference evidence="9 10" key="1">
    <citation type="journal article" date="2018" name="Nat. Ecol. Evol.">
        <title>Shark genomes provide insights into elasmobranch evolution and the origin of vertebrates.</title>
        <authorList>
            <person name="Hara Y"/>
            <person name="Yamaguchi K"/>
            <person name="Onimaru K"/>
            <person name="Kadota M"/>
            <person name="Koyanagi M"/>
            <person name="Keeley SD"/>
            <person name="Tatsumi K"/>
            <person name="Tanaka K"/>
            <person name="Motone F"/>
            <person name="Kageyama Y"/>
            <person name="Nozu R"/>
            <person name="Adachi N"/>
            <person name="Nishimura O"/>
            <person name="Nakagawa R"/>
            <person name="Tanegashima C"/>
            <person name="Kiyatake I"/>
            <person name="Matsumoto R"/>
            <person name="Murakumo K"/>
            <person name="Nishida K"/>
            <person name="Terakita A"/>
            <person name="Kuratani S"/>
            <person name="Sato K"/>
            <person name="Hyodo S Kuraku.S."/>
        </authorList>
    </citation>
    <scope>NUCLEOTIDE SEQUENCE [LARGE SCALE GENOMIC DNA]</scope>
</reference>
<dbReference type="CDD" id="cd06145">
    <property type="entry name" value="REX1_like"/>
    <property type="match status" value="1"/>
</dbReference>
<dbReference type="InterPro" id="IPR012337">
    <property type="entry name" value="RNaseH-like_sf"/>
</dbReference>
<dbReference type="InterPro" id="IPR013520">
    <property type="entry name" value="Ribonucl_H"/>
</dbReference>
<dbReference type="InterPro" id="IPR047021">
    <property type="entry name" value="REXO1/3/4-like"/>
</dbReference>
<dbReference type="GO" id="GO:0003676">
    <property type="term" value="F:nucleic acid binding"/>
    <property type="evidence" value="ECO:0007669"/>
    <property type="project" value="InterPro"/>
</dbReference>
<evidence type="ECO:0000313" key="10">
    <source>
        <dbReference type="Proteomes" id="UP000287033"/>
    </source>
</evidence>
<evidence type="ECO:0000256" key="6">
    <source>
        <dbReference type="ARBA" id="ARBA00023242"/>
    </source>
</evidence>
<feature type="compositionally biased region" description="Polar residues" evidence="7">
    <location>
        <begin position="460"/>
        <end position="472"/>
    </location>
</feature>
<dbReference type="OMA" id="IADCECE"/>
<dbReference type="InterPro" id="IPR034922">
    <property type="entry name" value="REX1-like_exo"/>
</dbReference>
<evidence type="ECO:0000256" key="3">
    <source>
        <dbReference type="ARBA" id="ARBA00022722"/>
    </source>
</evidence>
<evidence type="ECO:0000256" key="1">
    <source>
        <dbReference type="ARBA" id="ARBA00004123"/>
    </source>
</evidence>
<proteinExistence type="inferred from homology"/>
<feature type="region of interest" description="Disordered" evidence="7">
    <location>
        <begin position="589"/>
        <end position="674"/>
    </location>
</feature>
<dbReference type="Gene3D" id="3.30.420.10">
    <property type="entry name" value="Ribonuclease H-like superfamily/Ribonuclease H"/>
    <property type="match status" value="1"/>
</dbReference>
<dbReference type="PANTHER" id="PTHR12801">
    <property type="entry name" value="RNA EXONUCLEASE REXO1 / RECO3 FAMILY MEMBER-RELATED"/>
    <property type="match status" value="1"/>
</dbReference>
<evidence type="ECO:0000256" key="5">
    <source>
        <dbReference type="ARBA" id="ARBA00022839"/>
    </source>
</evidence>
<dbReference type="InterPro" id="IPR031736">
    <property type="entry name" value="REXO1-like_dom"/>
</dbReference>
<keyword evidence="6" id="KW-0539">Nucleus</keyword>